<reference evidence="1" key="1">
    <citation type="submission" date="2020-02" db="EMBL/GenBank/DDBJ databases">
        <authorList>
            <person name="Meier V. D."/>
        </authorList>
    </citation>
    <scope>NUCLEOTIDE SEQUENCE</scope>
    <source>
        <strain evidence="1">AVDCRST_MAG82</strain>
    </source>
</reference>
<dbReference type="AlphaFoldDB" id="A0A6J4PA60"/>
<evidence type="ECO:0000313" key="1">
    <source>
        <dbReference type="EMBL" id="CAA9407769.1"/>
    </source>
</evidence>
<organism evidence="1">
    <name type="scientific">uncultured Rubrobacteraceae bacterium</name>
    <dbReference type="NCBI Taxonomy" id="349277"/>
    <lineage>
        <taxon>Bacteria</taxon>
        <taxon>Bacillati</taxon>
        <taxon>Actinomycetota</taxon>
        <taxon>Rubrobacteria</taxon>
        <taxon>Rubrobacterales</taxon>
        <taxon>Rubrobacteraceae</taxon>
        <taxon>environmental samples</taxon>
    </lineage>
</organism>
<accession>A0A6J4PA60</accession>
<gene>
    <name evidence="1" type="ORF">AVDCRST_MAG82-584</name>
</gene>
<name>A0A6J4PA60_9ACTN</name>
<dbReference type="EMBL" id="CADCVA010000080">
    <property type="protein sequence ID" value="CAA9407769.1"/>
    <property type="molecule type" value="Genomic_DNA"/>
</dbReference>
<feature type="non-terminal residue" evidence="1">
    <location>
        <position position="1"/>
    </location>
</feature>
<proteinExistence type="predicted"/>
<protein>
    <submittedName>
        <fullName evidence="1">Uncharacterized protein</fullName>
    </submittedName>
</protein>
<sequence length="54" mass="5960">AGRPSAFSYGQYHDPDFQAVPTLGFSLLRGLYRGCSLATPEIPKYVQVVQREAT</sequence>